<dbReference type="EMBL" id="RBZM01000003">
    <property type="protein sequence ID" value="RKP56299.1"/>
    <property type="molecule type" value="Genomic_DNA"/>
</dbReference>
<keyword evidence="2" id="KW-1185">Reference proteome</keyword>
<dbReference type="Proteomes" id="UP000282076">
    <property type="component" value="Unassembled WGS sequence"/>
</dbReference>
<evidence type="ECO:0000313" key="1">
    <source>
        <dbReference type="EMBL" id="RKP56299.1"/>
    </source>
</evidence>
<proteinExistence type="predicted"/>
<gene>
    <name evidence="1" type="ORF">D7Z26_06610</name>
</gene>
<protein>
    <submittedName>
        <fullName evidence="1">Uncharacterized protein</fullName>
    </submittedName>
</protein>
<comment type="caution">
    <text evidence="1">The sequence shown here is derived from an EMBL/GenBank/DDBJ whole genome shotgun (WGS) entry which is preliminary data.</text>
</comment>
<dbReference type="AlphaFoldDB" id="A0A494Y0K5"/>
<organism evidence="1 2">
    <name type="scientific">Cohnella endophytica</name>
    <dbReference type="NCBI Taxonomy" id="2419778"/>
    <lineage>
        <taxon>Bacteria</taxon>
        <taxon>Bacillati</taxon>
        <taxon>Bacillota</taxon>
        <taxon>Bacilli</taxon>
        <taxon>Bacillales</taxon>
        <taxon>Paenibacillaceae</taxon>
        <taxon>Cohnella</taxon>
    </lineage>
</organism>
<name>A0A494Y0K5_9BACL</name>
<reference evidence="1 2" key="1">
    <citation type="submission" date="2018-10" db="EMBL/GenBank/DDBJ databases">
        <title>Cohnella sp. M2MS4P-1, whole genome shotgun sequence.</title>
        <authorList>
            <person name="Tuo L."/>
        </authorList>
    </citation>
    <scope>NUCLEOTIDE SEQUENCE [LARGE SCALE GENOMIC DNA]</scope>
    <source>
        <strain evidence="1 2">M2MS4P-1</strain>
    </source>
</reference>
<sequence length="105" mass="12234">MYLRVQGKQILLMGGANNCASFFYNELGFKPLTNMPTHLSLEMLPENYPGNRGLVYVRFLADRNVTWDAREYRNARENEISSLLSVIYIEKPAYRGLFYLLIIFC</sequence>
<accession>A0A494Y0K5</accession>
<evidence type="ECO:0000313" key="2">
    <source>
        <dbReference type="Proteomes" id="UP000282076"/>
    </source>
</evidence>